<dbReference type="AlphaFoldDB" id="A0A0F5K1Z2"/>
<reference evidence="3 4" key="1">
    <citation type="submission" date="2015-03" db="EMBL/GenBank/DDBJ databases">
        <title>Draft Genome Sequence of Burkholderia andropogonis type strain ICMP2807, isolated from Sorghum bicolor.</title>
        <authorList>
            <person name="Lopes-Santos L."/>
            <person name="Castro D.B."/>
            <person name="Ottoboni L.M."/>
            <person name="Park D."/>
            <person name="Weirc B.S."/>
            <person name="Destefano S.A."/>
        </authorList>
    </citation>
    <scope>NUCLEOTIDE SEQUENCE [LARGE SCALE GENOMIC DNA]</scope>
    <source>
        <strain evidence="3 4">ICMP2807</strain>
    </source>
</reference>
<accession>A0A0F5K1Z2</accession>
<dbReference type="Gene3D" id="3.40.50.720">
    <property type="entry name" value="NAD(P)-binding Rossmann-like Domain"/>
    <property type="match status" value="1"/>
</dbReference>
<evidence type="ECO:0000313" key="3">
    <source>
        <dbReference type="EMBL" id="KKB63909.1"/>
    </source>
</evidence>
<dbReference type="RefSeq" id="WP_046152740.1">
    <property type="nucleotide sequence ID" value="NZ_CADFGU010000001.1"/>
</dbReference>
<dbReference type="InterPro" id="IPR000594">
    <property type="entry name" value="ThiF_NAD_FAD-bd"/>
</dbReference>
<evidence type="ECO:0000259" key="2">
    <source>
        <dbReference type="Pfam" id="PF00899"/>
    </source>
</evidence>
<dbReference type="SUPFAM" id="SSF69572">
    <property type="entry name" value="Activating enzymes of the ubiquitin-like proteins"/>
    <property type="match status" value="1"/>
</dbReference>
<dbReference type="Pfam" id="PF00899">
    <property type="entry name" value="ThiF"/>
    <property type="match status" value="1"/>
</dbReference>
<protein>
    <submittedName>
        <fullName evidence="3">Heme biosynthesis protein HemY</fullName>
    </submittedName>
</protein>
<dbReference type="InterPro" id="IPR035985">
    <property type="entry name" value="Ubiquitin-activating_enz"/>
</dbReference>
<dbReference type="STRING" id="28092.WM40_09735"/>
<feature type="domain" description="THIF-type NAD/FAD binding fold" evidence="2">
    <location>
        <begin position="38"/>
        <end position="195"/>
    </location>
</feature>
<dbReference type="GO" id="GO:0061504">
    <property type="term" value="P:cyclic threonylcarbamoyladenosine biosynthetic process"/>
    <property type="evidence" value="ECO:0007669"/>
    <property type="project" value="TreeGrafter"/>
</dbReference>
<feature type="region of interest" description="Disordered" evidence="1">
    <location>
        <begin position="1"/>
        <end position="28"/>
    </location>
</feature>
<dbReference type="GO" id="GO:0061503">
    <property type="term" value="F:tRNA threonylcarbamoyladenosine dehydratase"/>
    <property type="evidence" value="ECO:0007669"/>
    <property type="project" value="TreeGrafter"/>
</dbReference>
<sequence length="296" mass="31124">MENHAAPPSGAPDPFRPADQVDPPDAPDRARRFGGIARLYGDAGARRFAQAHVAVIGIGGVGSWAAEALARTAVGRLTLVDLDNVAESNTNRQIHALDGNYGKAKVDAMAERIALIDPACTVRTIEDFAEPDNFDAVLGAGFDYIIDAIDSTRTKTALIAWCAARGQKIVTVGSAGGQTDPTRIRVDDLSRTIQDPLLAKVRATLRKMHRFPRDPKTRFGVPAVYSDEPLRYPQSRVCEVDDTDAAGATDAEAGFGRNGGATGLNCAGFGSSVVVTASFGLAAAAHVLNTLAATAR</sequence>
<evidence type="ECO:0000313" key="4">
    <source>
        <dbReference type="Proteomes" id="UP000033618"/>
    </source>
</evidence>
<dbReference type="CDD" id="cd00755">
    <property type="entry name" value="YgdL_like"/>
    <property type="match status" value="1"/>
</dbReference>
<keyword evidence="4" id="KW-1185">Reference proteome</keyword>
<comment type="caution">
    <text evidence="3">The sequence shown here is derived from an EMBL/GenBank/DDBJ whole genome shotgun (WGS) entry which is preliminary data.</text>
</comment>
<name>A0A0F5K1Z2_9BURK</name>
<proteinExistence type="predicted"/>
<dbReference type="InterPro" id="IPR045886">
    <property type="entry name" value="ThiF/MoeB/HesA"/>
</dbReference>
<evidence type="ECO:0000256" key="1">
    <source>
        <dbReference type="SAM" id="MobiDB-lite"/>
    </source>
</evidence>
<dbReference type="Proteomes" id="UP000033618">
    <property type="component" value="Unassembled WGS sequence"/>
</dbReference>
<dbReference type="PANTHER" id="PTHR43267:SF1">
    <property type="entry name" value="TRNA THREONYLCARBAMOYLADENOSINE DEHYDRATASE"/>
    <property type="match status" value="1"/>
</dbReference>
<dbReference type="GO" id="GO:0008641">
    <property type="term" value="F:ubiquitin-like modifier activating enzyme activity"/>
    <property type="evidence" value="ECO:0007669"/>
    <property type="project" value="InterPro"/>
</dbReference>
<dbReference type="OrthoDB" id="9804150at2"/>
<dbReference type="PANTHER" id="PTHR43267">
    <property type="entry name" value="TRNA THREONYLCARBAMOYLADENOSINE DEHYDRATASE"/>
    <property type="match status" value="1"/>
</dbReference>
<dbReference type="PATRIC" id="fig|28092.6.peg.2291"/>
<dbReference type="EMBL" id="LAQU01000007">
    <property type="protein sequence ID" value="KKB63909.1"/>
    <property type="molecule type" value="Genomic_DNA"/>
</dbReference>
<organism evidence="3 4">
    <name type="scientific">Robbsia andropogonis</name>
    <dbReference type="NCBI Taxonomy" id="28092"/>
    <lineage>
        <taxon>Bacteria</taxon>
        <taxon>Pseudomonadati</taxon>
        <taxon>Pseudomonadota</taxon>
        <taxon>Betaproteobacteria</taxon>
        <taxon>Burkholderiales</taxon>
        <taxon>Burkholderiaceae</taxon>
        <taxon>Robbsia</taxon>
    </lineage>
</organism>
<gene>
    <name evidence="3" type="ORF">WM40_09735</name>
</gene>